<proteinExistence type="predicted"/>
<dbReference type="Pfam" id="PF00072">
    <property type="entry name" value="Response_reg"/>
    <property type="match status" value="1"/>
</dbReference>
<keyword evidence="4" id="KW-1185">Reference proteome</keyword>
<dbReference type="AlphaFoldDB" id="A0AAV8EX67"/>
<keyword evidence="1" id="KW-0597">Phosphoprotein</keyword>
<accession>A0AAV8EX67</accession>
<dbReference type="PROSITE" id="PS50110">
    <property type="entry name" value="RESPONSE_REGULATORY"/>
    <property type="match status" value="1"/>
</dbReference>
<dbReference type="InterPro" id="IPR001789">
    <property type="entry name" value="Sig_transdc_resp-reg_receiver"/>
</dbReference>
<dbReference type="PANTHER" id="PTHR43228">
    <property type="entry name" value="TWO-COMPONENT RESPONSE REGULATOR"/>
    <property type="match status" value="1"/>
</dbReference>
<reference evidence="3" key="1">
    <citation type="submission" date="2022-08" db="EMBL/GenBank/DDBJ databases">
        <authorList>
            <person name="Marques A."/>
        </authorList>
    </citation>
    <scope>NUCLEOTIDE SEQUENCE</scope>
    <source>
        <strain evidence="3">RhyPub2mFocal</strain>
        <tissue evidence="3">Leaves</tissue>
    </source>
</reference>
<evidence type="ECO:0000256" key="1">
    <source>
        <dbReference type="PROSITE-ProRule" id="PRU00169"/>
    </source>
</evidence>
<organism evidence="3 4">
    <name type="scientific">Rhynchospora pubera</name>
    <dbReference type="NCBI Taxonomy" id="906938"/>
    <lineage>
        <taxon>Eukaryota</taxon>
        <taxon>Viridiplantae</taxon>
        <taxon>Streptophyta</taxon>
        <taxon>Embryophyta</taxon>
        <taxon>Tracheophyta</taxon>
        <taxon>Spermatophyta</taxon>
        <taxon>Magnoliopsida</taxon>
        <taxon>Liliopsida</taxon>
        <taxon>Poales</taxon>
        <taxon>Cyperaceae</taxon>
        <taxon>Cyperoideae</taxon>
        <taxon>Rhynchosporeae</taxon>
        <taxon>Rhynchospora</taxon>
    </lineage>
</organism>
<name>A0AAV8EX67_9POAL</name>
<gene>
    <name evidence="3" type="ORF">LUZ62_066854</name>
</gene>
<dbReference type="CDD" id="cd17546">
    <property type="entry name" value="REC_hyHK_CKI1_RcsC-like"/>
    <property type="match status" value="1"/>
</dbReference>
<sequence>MASSQVVKVLIVDDDIITRRIYKTMLSRFGFEIIEAEDAKKAINQILDGNEYDLVLIDKEMSNMDGVEAIRTLRGMGISTKFVAITADANSMGAFVDAGVDKFLLKPLNLHMLTDILNAFNFLD</sequence>
<feature type="modified residue" description="4-aspartylphosphate" evidence="1">
    <location>
        <position position="58"/>
    </location>
</feature>
<evidence type="ECO:0000313" key="3">
    <source>
        <dbReference type="EMBL" id="KAJ4782597.1"/>
    </source>
</evidence>
<dbReference type="Gene3D" id="3.40.50.2300">
    <property type="match status" value="1"/>
</dbReference>
<dbReference type="InterPro" id="IPR011006">
    <property type="entry name" value="CheY-like_superfamily"/>
</dbReference>
<dbReference type="EMBL" id="JAMFTS010000003">
    <property type="protein sequence ID" value="KAJ4782597.1"/>
    <property type="molecule type" value="Genomic_DNA"/>
</dbReference>
<dbReference type="GO" id="GO:0000160">
    <property type="term" value="P:phosphorelay signal transduction system"/>
    <property type="evidence" value="ECO:0007669"/>
    <property type="project" value="InterPro"/>
</dbReference>
<feature type="domain" description="Response regulatory" evidence="2">
    <location>
        <begin position="8"/>
        <end position="121"/>
    </location>
</feature>
<dbReference type="SUPFAM" id="SSF52172">
    <property type="entry name" value="CheY-like"/>
    <property type="match status" value="1"/>
</dbReference>
<dbReference type="InterPro" id="IPR052048">
    <property type="entry name" value="ST_Response_Regulator"/>
</dbReference>
<protein>
    <submittedName>
        <fullName evidence="3">Chemotaxis protein CheY</fullName>
    </submittedName>
</protein>
<dbReference type="Proteomes" id="UP001140206">
    <property type="component" value="Chromosome 3"/>
</dbReference>
<evidence type="ECO:0000313" key="4">
    <source>
        <dbReference type="Proteomes" id="UP001140206"/>
    </source>
</evidence>
<evidence type="ECO:0000259" key="2">
    <source>
        <dbReference type="PROSITE" id="PS50110"/>
    </source>
</evidence>
<dbReference type="SMART" id="SM00448">
    <property type="entry name" value="REC"/>
    <property type="match status" value="1"/>
</dbReference>
<dbReference type="PANTHER" id="PTHR43228:SF1">
    <property type="entry name" value="TWO-COMPONENT RESPONSE REGULATOR ARR22"/>
    <property type="match status" value="1"/>
</dbReference>
<comment type="caution">
    <text evidence="3">The sequence shown here is derived from an EMBL/GenBank/DDBJ whole genome shotgun (WGS) entry which is preliminary data.</text>
</comment>